<dbReference type="InterPro" id="IPR045063">
    <property type="entry name" value="Dynamin_N"/>
</dbReference>
<feature type="domain" description="GED" evidence="6">
    <location>
        <begin position="578"/>
        <end position="664"/>
    </location>
</feature>
<sequence>MGRYIGREVKLRERERRRETTTTAELVEVVFAVLHKCTPGSILLPLVMDAVLYNHYEERVRPCIDLIDSLRALGVDQDLSLPAIAVIGDQSSGKSSVLEALSGVALPRGSGIVTRCPLELKLKNARESKIWKAQISYKNYLKELSDPSEVEKEIVKAQDIMAGKDQGISSELISVEVESSKVPDLTLIDLPGIARVAVGSQPQDIGDQIKQLINSYINEDKTINLVVIPCNVDIATTEALKMAQEADPSGERTLGILTKPDLVDKGTEESILKIIRNEVVALNKGYMVVKCRGQQDINDQLTLVEALEREKAFFKGNELFRTLLEEKVATIQCVAARLTTELVNQIRKTLPTIEKEVRSKIAETSRELELIGSGVPEEDEERVPFLIDKIRAYGEDLSNLTIGEYSREYEDSLKIYTVVRKSFGKWHDLLDDDQTEFKEIMSDQVSEYTERSRGRELPGFTNYRIFESLAKNQIMKLEPPSLTMLKVIADQVQSVFNNLAVQHFVGLPNLMRRIKSKIDEIREIQEQEAEQMLKTLFQMEKMVYSQDIIYSNKLNQIQTEYEVPEEQNQQIISISTDITAMSIHLETYYLIASNRLADLVPMVIRYYLLQEYANKLQRNLLQLLQGQERMEELLREEEDIFEKRRFLNSRLKRLRKARQILTMC</sequence>
<dbReference type="InterPro" id="IPR003130">
    <property type="entry name" value="GED"/>
</dbReference>
<feature type="domain" description="Dynamin-type G" evidence="7">
    <location>
        <begin position="78"/>
        <end position="351"/>
    </location>
</feature>
<evidence type="ECO:0008006" key="10">
    <source>
        <dbReference type="Google" id="ProtNLM"/>
    </source>
</evidence>
<dbReference type="GO" id="GO:0005874">
    <property type="term" value="C:microtubule"/>
    <property type="evidence" value="ECO:0007669"/>
    <property type="project" value="TreeGrafter"/>
</dbReference>
<dbReference type="PRINTS" id="PR00195">
    <property type="entry name" value="DYNAMIN"/>
</dbReference>
<keyword evidence="3 5" id="KW-0547">Nucleotide-binding</keyword>
<evidence type="ECO:0000313" key="8">
    <source>
        <dbReference type="EMBL" id="GCC36153.1"/>
    </source>
</evidence>
<dbReference type="Pfam" id="PF00350">
    <property type="entry name" value="Dynamin_N"/>
    <property type="match status" value="1"/>
</dbReference>
<dbReference type="AlphaFoldDB" id="A0A401T0H8"/>
<dbReference type="InterPro" id="IPR001401">
    <property type="entry name" value="Dynamin_GTPase"/>
</dbReference>
<dbReference type="InterPro" id="IPR022812">
    <property type="entry name" value="Dynamin"/>
</dbReference>
<dbReference type="FunFam" id="3.40.50.300:FF:000621">
    <property type="entry name" value="Interferon-induced GTP-binding protein Mx1"/>
    <property type="match status" value="1"/>
</dbReference>
<name>A0A401T0H8_CHIPU</name>
<evidence type="ECO:0000259" key="6">
    <source>
        <dbReference type="PROSITE" id="PS51388"/>
    </source>
</evidence>
<comment type="similarity">
    <text evidence="5">Belongs to the TRAFAC class dynamin-like GTPase superfamily. Dynamin/Fzo/YdjA family.</text>
</comment>
<evidence type="ECO:0000313" key="9">
    <source>
        <dbReference type="Proteomes" id="UP000287033"/>
    </source>
</evidence>
<dbReference type="InterPro" id="IPR000375">
    <property type="entry name" value="Dynamin_stalk"/>
</dbReference>
<evidence type="ECO:0000256" key="2">
    <source>
        <dbReference type="ARBA" id="ARBA00022490"/>
    </source>
</evidence>
<comment type="caution">
    <text evidence="8">The sequence shown here is derived from an EMBL/GenBank/DDBJ whole genome shotgun (WGS) entry which is preliminary data.</text>
</comment>
<dbReference type="PANTHER" id="PTHR11566">
    <property type="entry name" value="DYNAMIN"/>
    <property type="match status" value="1"/>
</dbReference>
<dbReference type="PROSITE" id="PS00410">
    <property type="entry name" value="G_DYNAMIN_1"/>
    <property type="match status" value="1"/>
</dbReference>
<dbReference type="GO" id="GO:0031623">
    <property type="term" value="P:receptor internalization"/>
    <property type="evidence" value="ECO:0007669"/>
    <property type="project" value="TreeGrafter"/>
</dbReference>
<dbReference type="PROSITE" id="PS51718">
    <property type="entry name" value="G_DYNAMIN_2"/>
    <property type="match status" value="1"/>
</dbReference>
<dbReference type="InterPro" id="IPR030381">
    <property type="entry name" value="G_DYNAMIN_dom"/>
</dbReference>
<dbReference type="GO" id="GO:0005737">
    <property type="term" value="C:cytoplasm"/>
    <property type="evidence" value="ECO:0007669"/>
    <property type="project" value="UniProtKB-SubCell"/>
</dbReference>
<dbReference type="SUPFAM" id="SSF52540">
    <property type="entry name" value="P-loop containing nucleoside triphosphate hydrolases"/>
    <property type="match status" value="1"/>
</dbReference>
<dbReference type="Gene3D" id="1.20.120.1240">
    <property type="entry name" value="Dynamin, middle domain"/>
    <property type="match status" value="1"/>
</dbReference>
<reference evidence="8 9" key="1">
    <citation type="journal article" date="2018" name="Nat. Ecol. Evol.">
        <title>Shark genomes provide insights into elasmobranch evolution and the origin of vertebrates.</title>
        <authorList>
            <person name="Hara Y"/>
            <person name="Yamaguchi K"/>
            <person name="Onimaru K"/>
            <person name="Kadota M"/>
            <person name="Koyanagi M"/>
            <person name="Keeley SD"/>
            <person name="Tatsumi K"/>
            <person name="Tanaka K"/>
            <person name="Motone F"/>
            <person name="Kageyama Y"/>
            <person name="Nozu R"/>
            <person name="Adachi N"/>
            <person name="Nishimura O"/>
            <person name="Nakagawa R"/>
            <person name="Tanegashima C"/>
            <person name="Kiyatake I"/>
            <person name="Matsumoto R"/>
            <person name="Murakumo K"/>
            <person name="Nishida K"/>
            <person name="Terakita A"/>
            <person name="Kuratani S"/>
            <person name="Sato K"/>
            <person name="Hyodo S Kuraku.S."/>
        </authorList>
    </citation>
    <scope>NUCLEOTIDE SEQUENCE [LARGE SCALE GENOMIC DNA]</scope>
</reference>
<dbReference type="Gene3D" id="3.40.50.300">
    <property type="entry name" value="P-loop containing nucleotide triphosphate hydrolases"/>
    <property type="match status" value="1"/>
</dbReference>
<dbReference type="SMART" id="SM00302">
    <property type="entry name" value="GED"/>
    <property type="match status" value="1"/>
</dbReference>
<evidence type="ECO:0000256" key="4">
    <source>
        <dbReference type="ARBA" id="ARBA00023134"/>
    </source>
</evidence>
<dbReference type="EMBL" id="BEZZ01000791">
    <property type="protein sequence ID" value="GCC36153.1"/>
    <property type="molecule type" value="Genomic_DNA"/>
</dbReference>
<evidence type="ECO:0000256" key="5">
    <source>
        <dbReference type="RuleBase" id="RU003932"/>
    </source>
</evidence>
<dbReference type="GO" id="GO:0003924">
    <property type="term" value="F:GTPase activity"/>
    <property type="evidence" value="ECO:0007669"/>
    <property type="project" value="InterPro"/>
</dbReference>
<dbReference type="GO" id="GO:0051607">
    <property type="term" value="P:defense response to virus"/>
    <property type="evidence" value="ECO:0007669"/>
    <property type="project" value="TreeGrafter"/>
</dbReference>
<dbReference type="InterPro" id="IPR019762">
    <property type="entry name" value="Dynamin_GTPase_CS"/>
</dbReference>
<dbReference type="InterPro" id="IPR027417">
    <property type="entry name" value="P-loop_NTPase"/>
</dbReference>
<evidence type="ECO:0000256" key="3">
    <source>
        <dbReference type="ARBA" id="ARBA00022741"/>
    </source>
</evidence>
<proteinExistence type="inferred from homology"/>
<protein>
    <recommendedName>
        <fullName evidence="10">Interferon-induced GTP-binding protein Mx</fullName>
    </recommendedName>
</protein>
<dbReference type="Proteomes" id="UP000287033">
    <property type="component" value="Unassembled WGS sequence"/>
</dbReference>
<dbReference type="STRING" id="137246.A0A401T0H8"/>
<organism evidence="8 9">
    <name type="scientific">Chiloscyllium punctatum</name>
    <name type="common">Brownbanded bambooshark</name>
    <name type="synonym">Hemiscyllium punctatum</name>
    <dbReference type="NCBI Taxonomy" id="137246"/>
    <lineage>
        <taxon>Eukaryota</taxon>
        <taxon>Metazoa</taxon>
        <taxon>Chordata</taxon>
        <taxon>Craniata</taxon>
        <taxon>Vertebrata</taxon>
        <taxon>Chondrichthyes</taxon>
        <taxon>Elasmobranchii</taxon>
        <taxon>Galeomorphii</taxon>
        <taxon>Galeoidea</taxon>
        <taxon>Orectolobiformes</taxon>
        <taxon>Hemiscylliidae</taxon>
        <taxon>Chiloscyllium</taxon>
    </lineage>
</organism>
<dbReference type="PROSITE" id="PS51388">
    <property type="entry name" value="GED"/>
    <property type="match status" value="1"/>
</dbReference>
<accession>A0A401T0H8</accession>
<dbReference type="FunFam" id="1.20.120.1240:FF:000007">
    <property type="entry name" value="Interferon-induced GTP-binding protein Mx1"/>
    <property type="match status" value="1"/>
</dbReference>
<comment type="subcellular location">
    <subcellularLocation>
        <location evidence="1">Cytoplasm</location>
    </subcellularLocation>
</comment>
<dbReference type="OMA" id="VIANQFK"/>
<dbReference type="GO" id="GO:0005886">
    <property type="term" value="C:plasma membrane"/>
    <property type="evidence" value="ECO:0007669"/>
    <property type="project" value="TreeGrafter"/>
</dbReference>
<dbReference type="OrthoDB" id="5061070at2759"/>
<keyword evidence="2" id="KW-0963">Cytoplasm</keyword>
<dbReference type="GO" id="GO:0098793">
    <property type="term" value="C:presynapse"/>
    <property type="evidence" value="ECO:0007669"/>
    <property type="project" value="GOC"/>
</dbReference>
<dbReference type="CDD" id="cd08771">
    <property type="entry name" value="DLP_1"/>
    <property type="match status" value="1"/>
</dbReference>
<dbReference type="GO" id="GO:0008017">
    <property type="term" value="F:microtubule binding"/>
    <property type="evidence" value="ECO:0007669"/>
    <property type="project" value="TreeGrafter"/>
</dbReference>
<dbReference type="Pfam" id="PF01031">
    <property type="entry name" value="Dynamin_M"/>
    <property type="match status" value="1"/>
</dbReference>
<evidence type="ECO:0000259" key="7">
    <source>
        <dbReference type="PROSITE" id="PS51718"/>
    </source>
</evidence>
<dbReference type="GO" id="GO:0005525">
    <property type="term" value="F:GTP binding"/>
    <property type="evidence" value="ECO:0007669"/>
    <property type="project" value="UniProtKB-KW"/>
</dbReference>
<gene>
    <name evidence="8" type="ORF">chiPu_0014645</name>
</gene>
<keyword evidence="9" id="KW-1185">Reference proteome</keyword>
<dbReference type="InterPro" id="IPR020850">
    <property type="entry name" value="GED_dom"/>
</dbReference>
<dbReference type="GO" id="GO:0016185">
    <property type="term" value="P:synaptic vesicle budding from presynaptic endocytic zone membrane"/>
    <property type="evidence" value="ECO:0007669"/>
    <property type="project" value="TreeGrafter"/>
</dbReference>
<dbReference type="GO" id="GO:0005634">
    <property type="term" value="C:nucleus"/>
    <property type="evidence" value="ECO:0007669"/>
    <property type="project" value="TreeGrafter"/>
</dbReference>
<dbReference type="Pfam" id="PF02212">
    <property type="entry name" value="GED"/>
    <property type="match status" value="1"/>
</dbReference>
<keyword evidence="4 5" id="KW-0342">GTP-binding</keyword>
<dbReference type="SMART" id="SM00053">
    <property type="entry name" value="DYNc"/>
    <property type="match status" value="1"/>
</dbReference>
<evidence type="ECO:0000256" key="1">
    <source>
        <dbReference type="ARBA" id="ARBA00004496"/>
    </source>
</evidence>
<dbReference type="PANTHER" id="PTHR11566:SF231">
    <property type="entry name" value="INTERFERON-INDUCED GTP-BINDING PROTEIN MX"/>
    <property type="match status" value="1"/>
</dbReference>